<feature type="transmembrane region" description="Helical" evidence="2">
    <location>
        <begin position="346"/>
        <end position="366"/>
    </location>
</feature>
<feature type="transmembrane region" description="Helical" evidence="2">
    <location>
        <begin position="437"/>
        <end position="459"/>
    </location>
</feature>
<protein>
    <submittedName>
        <fullName evidence="3">Uncharacterized protein</fullName>
    </submittedName>
</protein>
<sequence length="583" mass="67072">MAVAPAHSRRSRVDQYVYEIVQSSSLPVVDVSHSIKTRLLGPKVTKRWDALAKRGTVFFTLSYNLALLSMPINLHIPSEIGRWLSLLSAFMSLPGCLAFLLSLRIDVLRAILWSYDVWFFSVVNFLTMVGLAAYVSDLRISLITMMWFGQQLGILVDANLTMFRKYLVPSTVGMLLCITVFGLVQLDLISDSYPAVFTFNNHIYSLADVVANGCVTLAALLCRNVYRRSVALKNKAGNRSAVHCMNYQCPVKLQSISSRRMCHRASVLPQLSLRTIEITKPTQTTMYYIRSEERFDARKVLWGYQNPHLMWTRLARISLFAFTILTATITIIAYMNGIIADTDEPAVLFVLSAIGSFVFYGIFLSLSHPTLLKRICFSFEFAFVSLQLTLAHLLVCDVFFWDHRSLVAMAAWVWIHWVLTLDAFMPLARQRMGFRQWFAIPVVAAFAGGQSVYLMKLMFAKNWRVNDRVIYQGKLFGHYVEIRVMSFLFTRVTILIFWSLRFLWKVWKRREDELIVLNGRVAYDYYRAAPPPPKRSSRREQRSSRRRSKLSDLPIPRFSRRVQHMKTPSVTAGPRVLTIRNRT</sequence>
<keyword evidence="4" id="KW-1185">Reference proteome</keyword>
<feature type="transmembrane region" description="Helical" evidence="2">
    <location>
        <begin position="80"/>
        <end position="103"/>
    </location>
</feature>
<feature type="transmembrane region" description="Helical" evidence="2">
    <location>
        <begin position="406"/>
        <end position="425"/>
    </location>
</feature>
<dbReference type="OrthoDB" id="161893at2759"/>
<keyword evidence="2" id="KW-1133">Transmembrane helix</keyword>
<reference evidence="3" key="1">
    <citation type="submission" date="2019-03" db="EMBL/GenBank/DDBJ databases">
        <title>Long read genome sequence of the mycoparasitic Pythium oligandrum ATCC 38472 isolated from sugarbeet rhizosphere.</title>
        <authorList>
            <person name="Gaulin E."/>
        </authorList>
    </citation>
    <scope>NUCLEOTIDE SEQUENCE</scope>
    <source>
        <strain evidence="3">ATCC 38472_TT</strain>
    </source>
</reference>
<evidence type="ECO:0000313" key="4">
    <source>
        <dbReference type="Proteomes" id="UP000794436"/>
    </source>
</evidence>
<evidence type="ECO:0000313" key="3">
    <source>
        <dbReference type="EMBL" id="TMW57508.1"/>
    </source>
</evidence>
<evidence type="ECO:0000256" key="1">
    <source>
        <dbReference type="SAM" id="MobiDB-lite"/>
    </source>
</evidence>
<feature type="transmembrane region" description="Helical" evidence="2">
    <location>
        <begin position="319"/>
        <end position="340"/>
    </location>
</feature>
<name>A0A8K1FG69_PYTOL</name>
<feature type="transmembrane region" description="Helical" evidence="2">
    <location>
        <begin position="378"/>
        <end position="400"/>
    </location>
</feature>
<feature type="transmembrane region" description="Helical" evidence="2">
    <location>
        <begin position="167"/>
        <end position="186"/>
    </location>
</feature>
<keyword evidence="2" id="KW-0812">Transmembrane</keyword>
<proteinExistence type="predicted"/>
<gene>
    <name evidence="3" type="ORF">Poli38472_003433</name>
</gene>
<feature type="region of interest" description="Disordered" evidence="1">
    <location>
        <begin position="530"/>
        <end position="550"/>
    </location>
</feature>
<dbReference type="Proteomes" id="UP000794436">
    <property type="component" value="Unassembled WGS sequence"/>
</dbReference>
<comment type="caution">
    <text evidence="3">The sequence shown here is derived from an EMBL/GenBank/DDBJ whole genome shotgun (WGS) entry which is preliminary data.</text>
</comment>
<dbReference type="EMBL" id="SPLM01000144">
    <property type="protein sequence ID" value="TMW57508.1"/>
    <property type="molecule type" value="Genomic_DNA"/>
</dbReference>
<accession>A0A8K1FG69</accession>
<feature type="transmembrane region" description="Helical" evidence="2">
    <location>
        <begin position="206"/>
        <end position="226"/>
    </location>
</feature>
<organism evidence="3 4">
    <name type="scientific">Pythium oligandrum</name>
    <name type="common">Mycoparasitic fungus</name>
    <dbReference type="NCBI Taxonomy" id="41045"/>
    <lineage>
        <taxon>Eukaryota</taxon>
        <taxon>Sar</taxon>
        <taxon>Stramenopiles</taxon>
        <taxon>Oomycota</taxon>
        <taxon>Peronosporomycetes</taxon>
        <taxon>Pythiales</taxon>
        <taxon>Pythiaceae</taxon>
        <taxon>Pythium</taxon>
    </lineage>
</organism>
<feature type="transmembrane region" description="Helical" evidence="2">
    <location>
        <begin position="479"/>
        <end position="500"/>
    </location>
</feature>
<dbReference type="AlphaFoldDB" id="A0A8K1FG69"/>
<feature type="transmembrane region" description="Helical" evidence="2">
    <location>
        <begin position="115"/>
        <end position="134"/>
    </location>
</feature>
<evidence type="ECO:0000256" key="2">
    <source>
        <dbReference type="SAM" id="Phobius"/>
    </source>
</evidence>
<keyword evidence="2" id="KW-0472">Membrane</keyword>